<evidence type="ECO:0000313" key="2">
    <source>
        <dbReference type="Proteomes" id="UP000067689"/>
    </source>
</evidence>
<sequence>MTSDQVTAERLVAAPADRIFAILADAGRHQLIDGSGTVQGTTAESEPLSMGSTFGMSMKMGLPYTTRNEVVEFEPNRRIAWRTTGLFGIIGGRTWRYELVDQGTSTIVRETWDISGDRQRIFLRRGNLPRTTKRNMERTLERLAEVVEQA</sequence>
<dbReference type="EMBL" id="CP011502">
    <property type="protein sequence ID" value="ALX03666.1"/>
    <property type="molecule type" value="Genomic_DNA"/>
</dbReference>
<accession>A0A0U4D627</accession>
<proteinExistence type="predicted"/>
<dbReference type="STRING" id="2041.AERYTH_02595"/>
<dbReference type="Gene3D" id="3.30.530.20">
    <property type="match status" value="1"/>
</dbReference>
<dbReference type="KEGG" id="aer:AERYTH_02595"/>
<protein>
    <submittedName>
        <fullName evidence="1">Dimethyladenosine transferase</fullName>
    </submittedName>
</protein>
<dbReference type="PATRIC" id="fig|2041.4.peg.547"/>
<reference evidence="1 2" key="1">
    <citation type="journal article" date="1991" name="Int. J. Syst. Bacteriol.">
        <title>Description of the erythromycin-producing bacterium Arthrobacter sp. strain NRRL B-3381 as Aeromicrobium erythreum gen. nov., sp. nov.</title>
        <authorList>
            <person name="Miller E.S."/>
            <person name="Woese C.R."/>
            <person name="Brenner S."/>
        </authorList>
    </citation>
    <scope>NUCLEOTIDE SEQUENCE [LARGE SCALE GENOMIC DNA]</scope>
    <source>
        <strain evidence="1 2">AR18</strain>
    </source>
</reference>
<evidence type="ECO:0000313" key="1">
    <source>
        <dbReference type="EMBL" id="ALX03666.1"/>
    </source>
</evidence>
<organism evidence="1 2">
    <name type="scientific">Aeromicrobium erythreum</name>
    <dbReference type="NCBI Taxonomy" id="2041"/>
    <lineage>
        <taxon>Bacteria</taxon>
        <taxon>Bacillati</taxon>
        <taxon>Actinomycetota</taxon>
        <taxon>Actinomycetes</taxon>
        <taxon>Propionibacteriales</taxon>
        <taxon>Nocardioidaceae</taxon>
        <taxon>Aeromicrobium</taxon>
    </lineage>
</organism>
<keyword evidence="1" id="KW-0808">Transferase</keyword>
<gene>
    <name evidence="1" type="ORF">AERYTH_02595</name>
</gene>
<dbReference type="InterPro" id="IPR019587">
    <property type="entry name" value="Polyketide_cyclase/dehydratase"/>
</dbReference>
<dbReference type="GO" id="GO:0016740">
    <property type="term" value="F:transferase activity"/>
    <property type="evidence" value="ECO:0007669"/>
    <property type="project" value="UniProtKB-KW"/>
</dbReference>
<dbReference type="RefSeq" id="WP_067854280.1">
    <property type="nucleotide sequence ID" value="NZ_CP011502.1"/>
</dbReference>
<name>A0A0U4D627_9ACTN</name>
<dbReference type="AlphaFoldDB" id="A0A0U4D627"/>
<dbReference type="Proteomes" id="UP000067689">
    <property type="component" value="Chromosome"/>
</dbReference>
<keyword evidence="2" id="KW-1185">Reference proteome</keyword>
<dbReference type="InterPro" id="IPR023393">
    <property type="entry name" value="START-like_dom_sf"/>
</dbReference>
<dbReference type="Pfam" id="PF10604">
    <property type="entry name" value="Polyketide_cyc2"/>
    <property type="match status" value="1"/>
</dbReference>
<dbReference type="OrthoDB" id="6624781at2"/>
<dbReference type="SUPFAM" id="SSF55961">
    <property type="entry name" value="Bet v1-like"/>
    <property type="match status" value="1"/>
</dbReference>